<comment type="caution">
    <text evidence="1">Lacks conserved residue(s) required for the propagation of feature annotation.</text>
</comment>
<feature type="binding site" evidence="1">
    <location>
        <position position="36"/>
    </location>
    <ligand>
        <name>FMN</name>
        <dbReference type="ChEBI" id="CHEBI:58210"/>
    </ligand>
</feature>
<dbReference type="Proteomes" id="UP000283442">
    <property type="component" value="Unassembled WGS sequence"/>
</dbReference>
<feature type="binding site" evidence="1">
    <location>
        <position position="168"/>
    </location>
    <ligand>
        <name>dimethylallyl phosphate</name>
        <dbReference type="ChEBI" id="CHEBI:88052"/>
    </ligand>
</feature>
<keyword evidence="1 2" id="KW-0808">Transferase</keyword>
<dbReference type="InterPro" id="IPR004507">
    <property type="entry name" value="UbiX-like"/>
</dbReference>
<evidence type="ECO:0000313" key="3">
    <source>
        <dbReference type="Proteomes" id="UP000283442"/>
    </source>
</evidence>
<comment type="similarity">
    <text evidence="1">Belongs to the UbiX/PAD1 family.</text>
</comment>
<comment type="function">
    <text evidence="1">Flavin prenyltransferase that catalyzes the synthesis of the prenylated FMN cofactor (prenyl-FMN) for 4-hydroxy-3-polyprenylbenzoic acid decarboxylase UbiD. The prenyltransferase is metal-independent and links a dimethylallyl moiety from dimethylallyl monophosphate (DMAP) to the flavin N5 and C6 atoms of FMN.</text>
</comment>
<dbReference type="GeneID" id="93480399"/>
<dbReference type="NCBIfam" id="TIGR00421">
    <property type="entry name" value="ubiX_pad"/>
    <property type="match status" value="1"/>
</dbReference>
<feature type="binding site" evidence="1">
    <location>
        <begin position="9"/>
        <end position="11"/>
    </location>
    <ligand>
        <name>FMN</name>
        <dbReference type="ChEBI" id="CHEBI:58210"/>
    </ligand>
</feature>
<feature type="binding site" evidence="1">
    <location>
        <position position="122"/>
    </location>
    <ligand>
        <name>FMN</name>
        <dbReference type="ChEBI" id="CHEBI:58210"/>
    </ligand>
</feature>
<keyword evidence="1" id="KW-0285">Flavoprotein</keyword>
<dbReference type="OrthoDB" id="9781577at2"/>
<dbReference type="Gene3D" id="3.40.50.1950">
    <property type="entry name" value="Flavin prenyltransferase-like"/>
    <property type="match status" value="1"/>
</dbReference>
<dbReference type="RefSeq" id="WP_118176470.1">
    <property type="nucleotide sequence ID" value="NZ_CABKNT010000006.1"/>
</dbReference>
<feature type="binding site" evidence="1">
    <location>
        <begin position="87"/>
        <end position="90"/>
    </location>
    <ligand>
        <name>FMN</name>
        <dbReference type="ChEBI" id="CHEBI:58210"/>
    </ligand>
</feature>
<dbReference type="EC" id="2.5.1.129" evidence="1"/>
<gene>
    <name evidence="1" type="primary">ubiX</name>
    <name evidence="2" type="ORF">DW674_09180</name>
</gene>
<name>A0A356UQU0_9FIRM</name>
<dbReference type="GO" id="GO:0106141">
    <property type="term" value="F:flavin prenyltransferase activity"/>
    <property type="evidence" value="ECO:0007669"/>
    <property type="project" value="UniProtKB-EC"/>
</dbReference>
<dbReference type="HAMAP" id="MF_01984">
    <property type="entry name" value="ubiX_pad"/>
    <property type="match status" value="1"/>
</dbReference>
<comment type="catalytic activity">
    <reaction evidence="1">
        <text>dimethylallyl phosphate + FMNH2 = prenylated FMNH2 + phosphate</text>
        <dbReference type="Rhea" id="RHEA:37743"/>
        <dbReference type="ChEBI" id="CHEBI:43474"/>
        <dbReference type="ChEBI" id="CHEBI:57618"/>
        <dbReference type="ChEBI" id="CHEBI:87467"/>
        <dbReference type="ChEBI" id="CHEBI:88052"/>
        <dbReference type="EC" id="2.5.1.129"/>
    </reaction>
</comment>
<comment type="caution">
    <text evidence="2">The sequence shown here is derived from an EMBL/GenBank/DDBJ whole genome shotgun (WGS) entry which is preliminary data.</text>
</comment>
<accession>A0A356UQU0</accession>
<dbReference type="InterPro" id="IPR036551">
    <property type="entry name" value="Flavin_trans-like"/>
</dbReference>
<feature type="binding site" evidence="1">
    <location>
        <position position="152"/>
    </location>
    <ligand>
        <name>dimethylallyl phosphate</name>
        <dbReference type="ChEBI" id="CHEBI:88052"/>
    </ligand>
</feature>
<evidence type="ECO:0000313" key="2">
    <source>
        <dbReference type="EMBL" id="RHF51009.1"/>
    </source>
</evidence>
<dbReference type="Pfam" id="PF02441">
    <property type="entry name" value="Flavoprotein"/>
    <property type="match status" value="1"/>
</dbReference>
<sequence>MRLIVGISGASGVIMGWYLLRALHEMPEVETHLIITEGAAVTFPYETELSLAEVCALADVVHDNHDMAASISSGSYETDGMIIIPCSMKTVAGIVSGYTDDLLLRAADVCLKEGRKVVIVPREMPMSRIHLRNIKEAADYGCCVVPPVLTFYNGADTVEKQIQHIIGKVLMQFHLHSRDFVPWQGSDAAGR</sequence>
<protein>
    <recommendedName>
        <fullName evidence="1">Flavin prenyltransferase UbiX</fullName>
        <ecNumber evidence="1">2.5.1.129</ecNumber>
    </recommendedName>
</protein>
<reference evidence="2 3" key="1">
    <citation type="submission" date="2018-08" db="EMBL/GenBank/DDBJ databases">
        <title>A genome reference for cultivated species of the human gut microbiota.</title>
        <authorList>
            <person name="Zou Y."/>
            <person name="Xue W."/>
            <person name="Luo G."/>
        </authorList>
    </citation>
    <scope>NUCLEOTIDE SEQUENCE [LARGE SCALE GENOMIC DNA]</scope>
    <source>
        <strain evidence="2 3">AM25-21AC</strain>
    </source>
</reference>
<keyword evidence="1" id="KW-0637">Prenyltransferase</keyword>
<proteinExistence type="inferred from homology"/>
<keyword evidence="1" id="KW-0288">FMN</keyword>
<dbReference type="NCBIfam" id="NF004685">
    <property type="entry name" value="PRK06029.1"/>
    <property type="match status" value="1"/>
</dbReference>
<dbReference type="AlphaFoldDB" id="A0A356UQU0"/>
<dbReference type="SUPFAM" id="SSF52507">
    <property type="entry name" value="Homo-oligomeric flavin-containing Cys decarboxylases, HFCD"/>
    <property type="match status" value="1"/>
</dbReference>
<dbReference type="EMBL" id="QRHE01000009">
    <property type="protein sequence ID" value="RHF51009.1"/>
    <property type="molecule type" value="Genomic_DNA"/>
</dbReference>
<dbReference type="InterPro" id="IPR003382">
    <property type="entry name" value="Flavoprotein"/>
</dbReference>
<evidence type="ECO:0000256" key="1">
    <source>
        <dbReference type="HAMAP-Rule" id="MF_01984"/>
    </source>
</evidence>
<organism evidence="2 3">
    <name type="scientific">Mitsuokella multacida</name>
    <dbReference type="NCBI Taxonomy" id="52226"/>
    <lineage>
        <taxon>Bacteria</taxon>
        <taxon>Bacillati</taxon>
        <taxon>Bacillota</taxon>
        <taxon>Negativicutes</taxon>
        <taxon>Selenomonadales</taxon>
        <taxon>Selenomonadaceae</taxon>
        <taxon>Mitsuokella</taxon>
    </lineage>
</organism>